<dbReference type="Pfam" id="PF25000">
    <property type="entry name" value="DUF7779"/>
    <property type="match status" value="1"/>
</dbReference>
<dbReference type="Pfam" id="PF13424">
    <property type="entry name" value="TPR_12"/>
    <property type="match status" value="2"/>
</dbReference>
<accession>A0AA40E5X3</accession>
<evidence type="ECO:0000259" key="1">
    <source>
        <dbReference type="Pfam" id="PF25000"/>
    </source>
</evidence>
<gene>
    <name evidence="2" type="ORF">B0H67DRAFT_479222</name>
</gene>
<sequence>MILIKRPLVLVPYDYNPDFVGRSEILKNLKQQLGYGRRQGAATPRPRVALHGLGGTCPEVSVFWVHASSAERFRQSYASIAQECQVPSYDDPKMDMLLLVKKWLERQDCGRWLMVIDNADDTQVFFGQPTEPIKTGTSSPDRNLARYLPECTHGAILVTTRNRQTGLRLAQGKGPIEIRNMDEDESGQLLRITLNGVSATAAELSTLSSRLEYLPLALVQATSFMQENAISASDYLQLLNKSDQNLVDLLSEEFESVGRDSGTPRALAETWILSFEQIQQQDVFTGEILSLMSLFDRQAIPPKFLSYNKHQHTGEPMTEIRFIKALGVLKAFSFVTEDKDHKLNMHRLIQLVTRKWLVNKGTMQRFTGQALLAVSQAYPYGNYKNRTVCGAYLPHAYAVLESEDTESKDERAARASLLHCVAGFFSYQGRWKDAEKFQLKAVKWRKVVLGDEHPDTLTSIANLASTYRNQGRWKEAETLEVQVMEMRKKVLGDEHPDTLTSIANLASTYWNQGRWKEAETLQVQVMEMRKKVPGDEHPDTLTSIANLACTWKSQGRLEDALTLLQSCLHVQQQNLGLDHPNAISTRTTLIRWTKEATQIL</sequence>
<dbReference type="SUPFAM" id="SSF48452">
    <property type="entry name" value="TPR-like"/>
    <property type="match status" value="1"/>
</dbReference>
<protein>
    <recommendedName>
        <fullName evidence="1">DUF7779 domain-containing protein</fullName>
    </recommendedName>
</protein>
<name>A0AA40E5X3_9PEZI</name>
<feature type="domain" description="DUF7779" evidence="1">
    <location>
        <begin position="285"/>
        <end position="356"/>
    </location>
</feature>
<dbReference type="InterPro" id="IPR056681">
    <property type="entry name" value="DUF7779"/>
</dbReference>
<dbReference type="InterPro" id="IPR027417">
    <property type="entry name" value="P-loop_NTPase"/>
</dbReference>
<comment type="caution">
    <text evidence="2">The sequence shown here is derived from an EMBL/GenBank/DDBJ whole genome shotgun (WGS) entry which is preliminary data.</text>
</comment>
<dbReference type="PANTHER" id="PTHR46082">
    <property type="entry name" value="ATP/GTP-BINDING PROTEIN-RELATED"/>
    <property type="match status" value="1"/>
</dbReference>
<dbReference type="SUPFAM" id="SSF52540">
    <property type="entry name" value="P-loop containing nucleoside triphosphate hydrolases"/>
    <property type="match status" value="1"/>
</dbReference>
<dbReference type="AlphaFoldDB" id="A0AA40E5X3"/>
<dbReference type="EMBL" id="JAUKUA010000001">
    <property type="protein sequence ID" value="KAK0729439.1"/>
    <property type="molecule type" value="Genomic_DNA"/>
</dbReference>
<dbReference type="Proteomes" id="UP001172102">
    <property type="component" value="Unassembled WGS sequence"/>
</dbReference>
<reference evidence="2" key="1">
    <citation type="submission" date="2023-06" db="EMBL/GenBank/DDBJ databases">
        <title>Genome-scale phylogeny and comparative genomics of the fungal order Sordariales.</title>
        <authorList>
            <consortium name="Lawrence Berkeley National Laboratory"/>
            <person name="Hensen N."/>
            <person name="Bonometti L."/>
            <person name="Westerberg I."/>
            <person name="Brannstrom I.O."/>
            <person name="Guillou S."/>
            <person name="Cros-Aarteil S."/>
            <person name="Calhoun S."/>
            <person name="Haridas S."/>
            <person name="Kuo A."/>
            <person name="Mondo S."/>
            <person name="Pangilinan J."/>
            <person name="Riley R."/>
            <person name="Labutti K."/>
            <person name="Andreopoulos B."/>
            <person name="Lipzen A."/>
            <person name="Chen C."/>
            <person name="Yanf M."/>
            <person name="Daum C."/>
            <person name="Ng V."/>
            <person name="Clum A."/>
            <person name="Steindorff A."/>
            <person name="Ohm R."/>
            <person name="Martin F."/>
            <person name="Silar P."/>
            <person name="Natvig D."/>
            <person name="Lalanne C."/>
            <person name="Gautier V."/>
            <person name="Ament-Velasquez S.L."/>
            <person name="Kruys A."/>
            <person name="Hutchinson M.I."/>
            <person name="Powell A.J."/>
            <person name="Barry K."/>
            <person name="Miller A.N."/>
            <person name="Grigoriev I.V."/>
            <person name="Debuchy R."/>
            <person name="Gladieux P."/>
            <person name="Thoren M.H."/>
            <person name="Johannesson H."/>
        </authorList>
    </citation>
    <scope>NUCLEOTIDE SEQUENCE</scope>
    <source>
        <strain evidence="2">SMH4607-1</strain>
    </source>
</reference>
<organism evidence="2 3">
    <name type="scientific">Lasiosphaeris hirsuta</name>
    <dbReference type="NCBI Taxonomy" id="260670"/>
    <lineage>
        <taxon>Eukaryota</taxon>
        <taxon>Fungi</taxon>
        <taxon>Dikarya</taxon>
        <taxon>Ascomycota</taxon>
        <taxon>Pezizomycotina</taxon>
        <taxon>Sordariomycetes</taxon>
        <taxon>Sordariomycetidae</taxon>
        <taxon>Sordariales</taxon>
        <taxon>Lasiosphaeriaceae</taxon>
        <taxon>Lasiosphaeris</taxon>
    </lineage>
</organism>
<dbReference type="Gene3D" id="3.40.50.300">
    <property type="entry name" value="P-loop containing nucleotide triphosphate hydrolases"/>
    <property type="match status" value="1"/>
</dbReference>
<keyword evidence="3" id="KW-1185">Reference proteome</keyword>
<dbReference type="InterPro" id="IPR053137">
    <property type="entry name" value="NLR-like"/>
</dbReference>
<evidence type="ECO:0000313" key="3">
    <source>
        <dbReference type="Proteomes" id="UP001172102"/>
    </source>
</evidence>
<proteinExistence type="predicted"/>
<dbReference type="PANTHER" id="PTHR46082:SF6">
    <property type="entry name" value="AAA+ ATPASE DOMAIN-CONTAINING PROTEIN-RELATED"/>
    <property type="match status" value="1"/>
</dbReference>
<dbReference type="InterPro" id="IPR011990">
    <property type="entry name" value="TPR-like_helical_dom_sf"/>
</dbReference>
<evidence type="ECO:0000313" key="2">
    <source>
        <dbReference type="EMBL" id="KAK0729439.1"/>
    </source>
</evidence>
<dbReference type="Gene3D" id="1.25.40.10">
    <property type="entry name" value="Tetratricopeptide repeat domain"/>
    <property type="match status" value="1"/>
</dbReference>